<evidence type="ECO:0000256" key="2">
    <source>
        <dbReference type="ARBA" id="ARBA00013064"/>
    </source>
</evidence>
<dbReference type="PROSITE" id="PS50056">
    <property type="entry name" value="TYR_PHOSPHATASE_2"/>
    <property type="match status" value="1"/>
</dbReference>
<dbReference type="PRINTS" id="PR01764">
    <property type="entry name" value="MAPKPHPHTASE"/>
</dbReference>
<dbReference type="Gene3D" id="3.90.190.10">
    <property type="entry name" value="Protein tyrosine phosphatase superfamily"/>
    <property type="match status" value="1"/>
</dbReference>
<dbReference type="SUPFAM" id="SSF52821">
    <property type="entry name" value="Rhodanese/Cell cycle control phosphatase"/>
    <property type="match status" value="1"/>
</dbReference>
<feature type="domain" description="Tyrosine-protein phosphatase" evidence="5">
    <location>
        <begin position="234"/>
        <end position="376"/>
    </location>
</feature>
<dbReference type="InterPro" id="IPR020422">
    <property type="entry name" value="TYR_PHOSPHATASE_DUAL_dom"/>
</dbReference>
<dbReference type="STRING" id="6573.A0A210QWH4"/>
<feature type="domain" description="Tyrosine specific protein phosphatases" evidence="6">
    <location>
        <begin position="297"/>
        <end position="354"/>
    </location>
</feature>
<gene>
    <name evidence="8" type="ORF">KP79_PYT09553</name>
</gene>
<protein>
    <recommendedName>
        <fullName evidence="2">protein-tyrosine-phosphatase</fullName>
        <ecNumber evidence="2">3.1.3.48</ecNumber>
    </recommendedName>
</protein>
<dbReference type="Proteomes" id="UP000242188">
    <property type="component" value="Unassembled WGS sequence"/>
</dbReference>
<dbReference type="EC" id="3.1.3.48" evidence="2"/>
<dbReference type="PROSITE" id="PS50206">
    <property type="entry name" value="RHODANESE_3"/>
    <property type="match status" value="1"/>
</dbReference>
<dbReference type="SMART" id="SM00450">
    <property type="entry name" value="RHOD"/>
    <property type="match status" value="1"/>
</dbReference>
<dbReference type="OrthoDB" id="165342at2759"/>
<keyword evidence="3" id="KW-0378">Hydrolase</keyword>
<proteinExistence type="inferred from homology"/>
<dbReference type="GO" id="GO:0017017">
    <property type="term" value="F:MAP kinase tyrosine/serine/threonine phosphatase activity"/>
    <property type="evidence" value="ECO:0007669"/>
    <property type="project" value="InterPro"/>
</dbReference>
<dbReference type="InterPro" id="IPR000340">
    <property type="entry name" value="Dual-sp_phosphatase_cat-dom"/>
</dbReference>
<dbReference type="GO" id="GO:0033550">
    <property type="term" value="F:MAP kinase tyrosine phosphatase activity"/>
    <property type="evidence" value="ECO:0007669"/>
    <property type="project" value="TreeGrafter"/>
</dbReference>
<dbReference type="InterPro" id="IPR000387">
    <property type="entry name" value="Tyr_Pase_dom"/>
</dbReference>
<dbReference type="PROSITE" id="PS50054">
    <property type="entry name" value="TYR_PHOSPHATASE_DUAL"/>
    <property type="match status" value="1"/>
</dbReference>
<dbReference type="InterPro" id="IPR029021">
    <property type="entry name" value="Prot-tyrosine_phosphatase-like"/>
</dbReference>
<evidence type="ECO:0000256" key="3">
    <source>
        <dbReference type="ARBA" id="ARBA00022801"/>
    </source>
</evidence>
<reference evidence="8 9" key="1">
    <citation type="journal article" date="2017" name="Nat. Ecol. Evol.">
        <title>Scallop genome provides insights into evolution of bilaterian karyotype and development.</title>
        <authorList>
            <person name="Wang S."/>
            <person name="Zhang J."/>
            <person name="Jiao W."/>
            <person name="Li J."/>
            <person name="Xun X."/>
            <person name="Sun Y."/>
            <person name="Guo X."/>
            <person name="Huan P."/>
            <person name="Dong B."/>
            <person name="Zhang L."/>
            <person name="Hu X."/>
            <person name="Sun X."/>
            <person name="Wang J."/>
            <person name="Zhao C."/>
            <person name="Wang Y."/>
            <person name="Wang D."/>
            <person name="Huang X."/>
            <person name="Wang R."/>
            <person name="Lv J."/>
            <person name="Li Y."/>
            <person name="Zhang Z."/>
            <person name="Liu B."/>
            <person name="Lu W."/>
            <person name="Hui Y."/>
            <person name="Liang J."/>
            <person name="Zhou Z."/>
            <person name="Hou R."/>
            <person name="Li X."/>
            <person name="Liu Y."/>
            <person name="Li H."/>
            <person name="Ning X."/>
            <person name="Lin Y."/>
            <person name="Zhao L."/>
            <person name="Xing Q."/>
            <person name="Dou J."/>
            <person name="Li Y."/>
            <person name="Mao J."/>
            <person name="Guo H."/>
            <person name="Dou H."/>
            <person name="Li T."/>
            <person name="Mu C."/>
            <person name="Jiang W."/>
            <person name="Fu Q."/>
            <person name="Fu X."/>
            <person name="Miao Y."/>
            <person name="Liu J."/>
            <person name="Yu Q."/>
            <person name="Li R."/>
            <person name="Liao H."/>
            <person name="Li X."/>
            <person name="Kong Y."/>
            <person name="Jiang Z."/>
            <person name="Chourrout D."/>
            <person name="Li R."/>
            <person name="Bao Z."/>
        </authorList>
    </citation>
    <scope>NUCLEOTIDE SEQUENCE [LARGE SCALE GENOMIC DNA]</scope>
    <source>
        <strain evidence="8 9">PY_sf001</strain>
    </source>
</reference>
<dbReference type="Pfam" id="PF00782">
    <property type="entry name" value="DSPc"/>
    <property type="match status" value="1"/>
</dbReference>
<dbReference type="InterPro" id="IPR008343">
    <property type="entry name" value="MKP"/>
</dbReference>
<evidence type="ECO:0000259" key="5">
    <source>
        <dbReference type="PROSITE" id="PS50054"/>
    </source>
</evidence>
<organism evidence="8 9">
    <name type="scientific">Mizuhopecten yessoensis</name>
    <name type="common">Japanese scallop</name>
    <name type="synonym">Patinopecten yessoensis</name>
    <dbReference type="NCBI Taxonomy" id="6573"/>
    <lineage>
        <taxon>Eukaryota</taxon>
        <taxon>Metazoa</taxon>
        <taxon>Spiralia</taxon>
        <taxon>Lophotrochozoa</taxon>
        <taxon>Mollusca</taxon>
        <taxon>Bivalvia</taxon>
        <taxon>Autobranchia</taxon>
        <taxon>Pteriomorphia</taxon>
        <taxon>Pectinida</taxon>
        <taxon>Pectinoidea</taxon>
        <taxon>Pectinidae</taxon>
        <taxon>Mizuhopecten</taxon>
    </lineage>
</organism>
<evidence type="ECO:0000313" key="9">
    <source>
        <dbReference type="Proteomes" id="UP000242188"/>
    </source>
</evidence>
<dbReference type="GO" id="GO:0008330">
    <property type="term" value="F:protein tyrosine/threonine phosphatase activity"/>
    <property type="evidence" value="ECO:0007669"/>
    <property type="project" value="TreeGrafter"/>
</dbReference>
<evidence type="ECO:0000256" key="1">
    <source>
        <dbReference type="ARBA" id="ARBA00008601"/>
    </source>
</evidence>
<dbReference type="AlphaFoldDB" id="A0A210QWH4"/>
<dbReference type="InterPro" id="IPR036873">
    <property type="entry name" value="Rhodanese-like_dom_sf"/>
</dbReference>
<dbReference type="PRINTS" id="PR01908">
    <property type="entry name" value="ADSPHPHTASE"/>
</dbReference>
<dbReference type="PANTHER" id="PTHR10159:SF528">
    <property type="entry name" value="PUCKERED, ISOFORM A"/>
    <property type="match status" value="1"/>
</dbReference>
<evidence type="ECO:0000313" key="8">
    <source>
        <dbReference type="EMBL" id="OWF53119.1"/>
    </source>
</evidence>
<dbReference type="GO" id="GO:0043409">
    <property type="term" value="P:negative regulation of MAPK cascade"/>
    <property type="evidence" value="ECO:0007669"/>
    <property type="project" value="TreeGrafter"/>
</dbReference>
<dbReference type="PROSITE" id="PS00383">
    <property type="entry name" value="TYR_PHOSPHATASE_1"/>
    <property type="match status" value="1"/>
</dbReference>
<keyword evidence="4" id="KW-0904">Protein phosphatase</keyword>
<dbReference type="EMBL" id="NEDP02001506">
    <property type="protein sequence ID" value="OWF53119.1"/>
    <property type="molecule type" value="Genomic_DNA"/>
</dbReference>
<dbReference type="Pfam" id="PF00581">
    <property type="entry name" value="Rhodanese"/>
    <property type="match status" value="1"/>
</dbReference>
<dbReference type="CDD" id="cd01446">
    <property type="entry name" value="DSP_MapKP"/>
    <property type="match status" value="1"/>
</dbReference>
<keyword evidence="9" id="KW-1185">Reference proteome</keyword>
<comment type="similarity">
    <text evidence="1">Belongs to the protein-tyrosine phosphatase family. Non-receptor class dual specificity subfamily.</text>
</comment>
<feature type="domain" description="Rhodanese" evidence="7">
    <location>
        <begin position="90"/>
        <end position="207"/>
    </location>
</feature>
<evidence type="ECO:0000256" key="4">
    <source>
        <dbReference type="ARBA" id="ARBA00022912"/>
    </source>
</evidence>
<dbReference type="InterPro" id="IPR001763">
    <property type="entry name" value="Rhodanese-like_dom"/>
</dbReference>
<name>A0A210QWH4_MIZYE</name>
<dbReference type="InterPro" id="IPR016130">
    <property type="entry name" value="Tyr_Pase_AS"/>
</dbReference>
<comment type="caution">
    <text evidence="8">The sequence shown here is derived from an EMBL/GenBank/DDBJ whole genome shotgun (WGS) entry which is preliminary data.</text>
</comment>
<dbReference type="Gene3D" id="3.40.250.10">
    <property type="entry name" value="Rhodanese-like domain"/>
    <property type="match status" value="1"/>
</dbReference>
<dbReference type="PANTHER" id="PTHR10159">
    <property type="entry name" value="DUAL SPECIFICITY PROTEIN PHOSPHATASE"/>
    <property type="match status" value="1"/>
</dbReference>
<evidence type="ECO:0000259" key="7">
    <source>
        <dbReference type="PROSITE" id="PS50206"/>
    </source>
</evidence>
<sequence length="388" mass="43518">MPECGDIDVLTPTSLMTNTILQGGRRRLQLSLDFSSITDSEDFHVPKKLCKLESMSVSLTGPLKLNSLAPTPASWRTIQPQELAARLNKVHKSCLLLDCRSFISYNVTHIQGAVNVNCCDRFNRKRLQQGKVTLIDLVNSKEAKDQFKRRGSKEVILYDDGTKDLHQLPTDSSLYLVVSSLLREGKEVLVLQGGLQAFRCQYTDLCHSGVKIVDSRPLYSPTTGIIEPQIEAAEATQILPFLYLGNERDAANYKKLTDLDITYVLNTTSTVPKHFEDQGITYKRIPASDSGAQNLQQYFEEAIQFIEEARQKEARVLIHCHAGVSRSATITIAYLLTRSSLSLMDAYRFVKGRRSIISPNFNFMGQLMEYEQSLNSGSCSRVLTPKIV</sequence>
<evidence type="ECO:0000259" key="6">
    <source>
        <dbReference type="PROSITE" id="PS50056"/>
    </source>
</evidence>
<dbReference type="GO" id="GO:0005829">
    <property type="term" value="C:cytosol"/>
    <property type="evidence" value="ECO:0007669"/>
    <property type="project" value="TreeGrafter"/>
</dbReference>
<dbReference type="SUPFAM" id="SSF52799">
    <property type="entry name" value="(Phosphotyrosine protein) phosphatases II"/>
    <property type="match status" value="1"/>
</dbReference>
<dbReference type="FunFam" id="3.90.190.10:FF:000028">
    <property type="entry name" value="Dual specificity phosphatase 10"/>
    <property type="match status" value="1"/>
</dbReference>
<accession>A0A210QWH4</accession>
<dbReference type="SMART" id="SM00195">
    <property type="entry name" value="DSPc"/>
    <property type="match status" value="1"/>
</dbReference>